<dbReference type="InterPro" id="IPR014371">
    <property type="entry name" value="Oat_ACAT_DAG_ARE"/>
</dbReference>
<dbReference type="InterPro" id="IPR004299">
    <property type="entry name" value="MBOAT_fam"/>
</dbReference>
<comment type="similarity">
    <text evidence="2">Belongs to the membrane-bound acyltransferase family. Sterol o-acyltransferase subfamily.</text>
</comment>
<proteinExistence type="inferred from homology"/>
<keyword evidence="6 11" id="KW-1133">Transmembrane helix</keyword>
<comment type="subcellular location">
    <subcellularLocation>
        <location evidence="1">Endoplasmic reticulum membrane</location>
        <topology evidence="1">Multi-pass membrane protein</topology>
    </subcellularLocation>
</comment>
<evidence type="ECO:0000256" key="4">
    <source>
        <dbReference type="ARBA" id="ARBA00022692"/>
    </source>
</evidence>
<dbReference type="GO" id="GO:0008204">
    <property type="term" value="P:ergosterol metabolic process"/>
    <property type="evidence" value="ECO:0007669"/>
    <property type="project" value="TreeGrafter"/>
</dbReference>
<gene>
    <name evidence="12" type="ORF">FN846DRAFT_774769</name>
</gene>
<dbReference type="PANTHER" id="PTHR10408:SF23">
    <property type="entry name" value="STEROL O-ACYLTRANSFERASE 1-RELATED"/>
    <property type="match status" value="1"/>
</dbReference>
<dbReference type="OrthoDB" id="10039049at2759"/>
<evidence type="ECO:0000256" key="8">
    <source>
        <dbReference type="ARBA" id="ARBA00023315"/>
    </source>
</evidence>
<keyword evidence="7 11" id="KW-0472">Membrane</keyword>
<dbReference type="Pfam" id="PF03062">
    <property type="entry name" value="MBOAT"/>
    <property type="match status" value="1"/>
</dbReference>
<feature type="transmembrane region" description="Helical" evidence="11">
    <location>
        <begin position="286"/>
        <end position="306"/>
    </location>
</feature>
<evidence type="ECO:0000256" key="6">
    <source>
        <dbReference type="ARBA" id="ARBA00022989"/>
    </source>
</evidence>
<keyword evidence="4 11" id="KW-0812">Transmembrane</keyword>
<feature type="transmembrane region" description="Helical" evidence="11">
    <location>
        <begin position="431"/>
        <end position="452"/>
    </location>
</feature>
<evidence type="ECO:0000313" key="12">
    <source>
        <dbReference type="EMBL" id="KAA8910815.1"/>
    </source>
</evidence>
<protein>
    <submittedName>
        <fullName evidence="12">MBOAT, membrane-bound O-acyltransferase family-domain-containing protein</fullName>
    </submittedName>
</protein>
<evidence type="ECO:0000256" key="1">
    <source>
        <dbReference type="ARBA" id="ARBA00004477"/>
    </source>
</evidence>
<accession>A0A5J5F4S6</accession>
<dbReference type="AlphaFoldDB" id="A0A5J5F4S6"/>
<evidence type="ECO:0000256" key="3">
    <source>
        <dbReference type="ARBA" id="ARBA00022679"/>
    </source>
</evidence>
<keyword evidence="13" id="KW-1185">Reference proteome</keyword>
<keyword evidence="8 12" id="KW-0012">Acyltransferase</keyword>
<evidence type="ECO:0000256" key="7">
    <source>
        <dbReference type="ARBA" id="ARBA00023136"/>
    </source>
</evidence>
<keyword evidence="5" id="KW-0256">Endoplasmic reticulum</keyword>
<feature type="region of interest" description="Disordered" evidence="10">
    <location>
        <begin position="1"/>
        <end position="36"/>
    </location>
</feature>
<evidence type="ECO:0000256" key="11">
    <source>
        <dbReference type="SAM" id="Phobius"/>
    </source>
</evidence>
<comment type="function">
    <text evidence="9">Sterol O-acyltransferase that catalyzes the formation of stery esters.</text>
</comment>
<dbReference type="EMBL" id="VXIS01000042">
    <property type="protein sequence ID" value="KAA8910815.1"/>
    <property type="molecule type" value="Genomic_DNA"/>
</dbReference>
<dbReference type="Proteomes" id="UP000326924">
    <property type="component" value="Unassembled WGS sequence"/>
</dbReference>
<feature type="region of interest" description="Disordered" evidence="10">
    <location>
        <begin position="83"/>
        <end position="119"/>
    </location>
</feature>
<keyword evidence="3 12" id="KW-0808">Transferase</keyword>
<dbReference type="FunCoup" id="A0A5J5F4S6">
    <property type="interactions" value="255"/>
</dbReference>
<reference evidence="12 13" key="1">
    <citation type="submission" date="2019-09" db="EMBL/GenBank/DDBJ databases">
        <title>Draft genome of the ectomycorrhizal ascomycete Sphaerosporella brunnea.</title>
        <authorList>
            <consortium name="DOE Joint Genome Institute"/>
            <person name="Benucci G.M."/>
            <person name="Marozzi G."/>
            <person name="Antonielli L."/>
            <person name="Sanchez S."/>
            <person name="Marco P."/>
            <person name="Wang X."/>
            <person name="Falini L.B."/>
            <person name="Barry K."/>
            <person name="Haridas S."/>
            <person name="Lipzen A."/>
            <person name="Labutti K."/>
            <person name="Grigoriev I.V."/>
            <person name="Murat C."/>
            <person name="Martin F."/>
            <person name="Albertini E."/>
            <person name="Donnini D."/>
            <person name="Bonito G."/>
        </authorList>
    </citation>
    <scope>NUCLEOTIDE SEQUENCE [LARGE SCALE GENOMIC DNA]</scope>
    <source>
        <strain evidence="12 13">Sb_GMNB300</strain>
    </source>
</reference>
<dbReference type="InParanoid" id="A0A5J5F4S6"/>
<feature type="compositionally biased region" description="Low complexity" evidence="10">
    <location>
        <begin position="21"/>
        <end position="32"/>
    </location>
</feature>
<feature type="transmembrane region" description="Helical" evidence="11">
    <location>
        <begin position="610"/>
        <end position="629"/>
    </location>
</feature>
<dbReference type="PANTHER" id="PTHR10408">
    <property type="entry name" value="STEROL O-ACYLTRANSFERASE"/>
    <property type="match status" value="1"/>
</dbReference>
<comment type="caution">
    <text evidence="12">The sequence shown here is derived from an EMBL/GenBank/DDBJ whole genome shotgun (WGS) entry which is preliminary data.</text>
</comment>
<evidence type="ECO:0000256" key="10">
    <source>
        <dbReference type="SAM" id="MobiDB-lite"/>
    </source>
</evidence>
<feature type="transmembrane region" description="Helical" evidence="11">
    <location>
        <begin position="472"/>
        <end position="500"/>
    </location>
</feature>
<evidence type="ECO:0000256" key="9">
    <source>
        <dbReference type="ARBA" id="ARBA00023568"/>
    </source>
</evidence>
<evidence type="ECO:0000256" key="5">
    <source>
        <dbReference type="ARBA" id="ARBA00022824"/>
    </source>
</evidence>
<name>A0A5J5F4S6_9PEZI</name>
<sequence>MAEALNHDLPLSAAPHCLDASSRTSSASSSGSDLVGHLEPATRFRSIVFDATRTADLTNGVDSALETPPHSRPVTPDDFDTEFDDNRLPACASHRPRRSSSPNFGGGGGEVKYSHEATQRRRSVADGLLVSLEKIPSETGQKSRRYVLKVDDEVRELLLAGAREREGSKHRDGTKVRQRRFGDLVFTQKFTAFDRMNPDRGKSQFHGFFILMWLGVILLMIKMAAENYRANGRIFDIDILSIMFTPNHLFDCLLTDAIMFYGSTLWNVPLQRAIVKGYISWNSTGWILQALWEVAFIWVIVAYTLFKEWPWIQTVFLVLHCLVVVMKQHSYAFYNGYLSEVYKRRRVLREKLFDLEEVGGNTHFASLIRAEIEACDVELSLEAENSLRVTYPRNVTYTNYLEYIHFPTVVYELTYPRTLSISWYYVAEKMAATFGVLGIMIVVSQHFIYPVVMHCHSLHSLPLSARLAEFPWILLKLVFPFMGEYLCVWYLIWELILNLLGELTRFSSREFYGEWWNCTTWDAFARDWNKPVHNFLLRHVYHSSISTFQISRQSATLITFLLSSLVHELVMWCIFKKLRGYLLLAQMCQLPLVALSRTRMMKDRKTLGNCLFWLGIWTGPSFLSASYLVL</sequence>
<evidence type="ECO:0000313" key="13">
    <source>
        <dbReference type="Proteomes" id="UP000326924"/>
    </source>
</evidence>
<dbReference type="GO" id="GO:0034737">
    <property type="term" value="F:ergosterol O-acyltransferase activity"/>
    <property type="evidence" value="ECO:0007669"/>
    <property type="project" value="TreeGrafter"/>
</dbReference>
<organism evidence="12 13">
    <name type="scientific">Sphaerosporella brunnea</name>
    <dbReference type="NCBI Taxonomy" id="1250544"/>
    <lineage>
        <taxon>Eukaryota</taxon>
        <taxon>Fungi</taxon>
        <taxon>Dikarya</taxon>
        <taxon>Ascomycota</taxon>
        <taxon>Pezizomycotina</taxon>
        <taxon>Pezizomycetes</taxon>
        <taxon>Pezizales</taxon>
        <taxon>Pyronemataceae</taxon>
        <taxon>Sphaerosporella</taxon>
    </lineage>
</organism>
<feature type="transmembrane region" description="Helical" evidence="11">
    <location>
        <begin position="312"/>
        <end position="334"/>
    </location>
</feature>
<dbReference type="GO" id="GO:0005789">
    <property type="term" value="C:endoplasmic reticulum membrane"/>
    <property type="evidence" value="ECO:0007669"/>
    <property type="project" value="UniProtKB-SubCell"/>
</dbReference>
<evidence type="ECO:0000256" key="2">
    <source>
        <dbReference type="ARBA" id="ARBA00009010"/>
    </source>
</evidence>
<feature type="transmembrane region" description="Helical" evidence="11">
    <location>
        <begin position="205"/>
        <end position="225"/>
    </location>
</feature>